<comment type="similarity">
    <text evidence="1">Belongs to the PSMG1 family.</text>
</comment>
<name>A0A8S4RLZ8_9NEOP</name>
<dbReference type="AlphaFoldDB" id="A0A8S4RLZ8"/>
<dbReference type="Proteomes" id="UP000838756">
    <property type="component" value="Unassembled WGS sequence"/>
</dbReference>
<keyword evidence="5" id="KW-1185">Reference proteome</keyword>
<dbReference type="PANTHER" id="PTHR15069:SF1">
    <property type="entry name" value="PROTEASOME ASSEMBLY CHAPERONE 1"/>
    <property type="match status" value="1"/>
</dbReference>
<accession>A0A8S4RLZ8</accession>
<evidence type="ECO:0000256" key="1">
    <source>
        <dbReference type="ARBA" id="ARBA00005261"/>
    </source>
</evidence>
<dbReference type="GO" id="GO:0080129">
    <property type="term" value="P:proteasome core complex assembly"/>
    <property type="evidence" value="ECO:0007669"/>
    <property type="project" value="TreeGrafter"/>
</dbReference>
<dbReference type="GO" id="GO:0070628">
    <property type="term" value="F:proteasome binding"/>
    <property type="evidence" value="ECO:0007669"/>
    <property type="project" value="TreeGrafter"/>
</dbReference>
<dbReference type="EMBL" id="CAKXAJ010025367">
    <property type="protein sequence ID" value="CAH2238600.1"/>
    <property type="molecule type" value="Genomic_DNA"/>
</dbReference>
<evidence type="ECO:0000256" key="3">
    <source>
        <dbReference type="ARBA" id="ARBA00023186"/>
    </source>
</evidence>
<evidence type="ECO:0000256" key="2">
    <source>
        <dbReference type="ARBA" id="ARBA00019180"/>
    </source>
</evidence>
<sequence length="227" mass="26187">MGTFGEIVEPITRSTWEDWDDEITDNTALQWQWPLDSADKIDTLFILEGRYMSECVKMHPKFHLQLKNSILDANLHLFELPSNKYVCTIKDYNLLQSSEIVELLKPLLTKSKDVITILTKPLLEYQTASQLYSPLVIREVTTSTKTQKLCEFKFEKLEQPNIVSGVAAGVTCLREHLELPATTLVYYIEHTEEYQTDEIQQILEKLKIIDSICKTKVNGLLNSNLYI</sequence>
<gene>
    <name evidence="4" type="primary">jg10883</name>
    <name evidence="4" type="ORF">PAEG_LOCUS15663</name>
</gene>
<proteinExistence type="inferred from homology"/>
<evidence type="ECO:0000313" key="5">
    <source>
        <dbReference type="Proteomes" id="UP000838756"/>
    </source>
</evidence>
<dbReference type="OrthoDB" id="17536at2759"/>
<comment type="caution">
    <text evidence="4">The sequence shown here is derived from an EMBL/GenBank/DDBJ whole genome shotgun (WGS) entry which is preliminary data.</text>
</comment>
<protein>
    <recommendedName>
        <fullName evidence="2">Proteasome assembly chaperone 1</fullName>
    </recommendedName>
</protein>
<evidence type="ECO:0000313" key="4">
    <source>
        <dbReference type="EMBL" id="CAH2238600.1"/>
    </source>
</evidence>
<dbReference type="PANTHER" id="PTHR15069">
    <property type="entry name" value="PROTEASOME ASSEMBLY CHAPERONE 1"/>
    <property type="match status" value="1"/>
</dbReference>
<dbReference type="GO" id="GO:0005783">
    <property type="term" value="C:endoplasmic reticulum"/>
    <property type="evidence" value="ECO:0007669"/>
    <property type="project" value="InterPro"/>
</dbReference>
<organism evidence="4 5">
    <name type="scientific">Pararge aegeria aegeria</name>
    <dbReference type="NCBI Taxonomy" id="348720"/>
    <lineage>
        <taxon>Eukaryota</taxon>
        <taxon>Metazoa</taxon>
        <taxon>Ecdysozoa</taxon>
        <taxon>Arthropoda</taxon>
        <taxon>Hexapoda</taxon>
        <taxon>Insecta</taxon>
        <taxon>Pterygota</taxon>
        <taxon>Neoptera</taxon>
        <taxon>Endopterygota</taxon>
        <taxon>Lepidoptera</taxon>
        <taxon>Glossata</taxon>
        <taxon>Ditrysia</taxon>
        <taxon>Papilionoidea</taxon>
        <taxon>Nymphalidae</taxon>
        <taxon>Satyrinae</taxon>
        <taxon>Satyrini</taxon>
        <taxon>Parargina</taxon>
        <taxon>Pararge</taxon>
    </lineage>
</organism>
<keyword evidence="3" id="KW-0143">Chaperone</keyword>
<dbReference type="InterPro" id="IPR016565">
    <property type="entry name" value="Proteasome_assmbl_chp_1"/>
</dbReference>
<reference evidence="4" key="1">
    <citation type="submission" date="2022-03" db="EMBL/GenBank/DDBJ databases">
        <authorList>
            <person name="Lindestad O."/>
        </authorList>
    </citation>
    <scope>NUCLEOTIDE SEQUENCE</scope>
</reference>